<sequence length="140" mass="16158">MSNLIQVKNLPFATIEFYKTFIICKMKEGIVLDIKKTIDLHEHSRSFYNGLKYGFIFDRTVDFTIDPIVYMKCPYYPDINALHIVADKITTKKVIHFEQNFTKYPIKLFKTLDNAITAIKEVEFGAKSTYIESGASSAIK</sequence>
<dbReference type="PATRIC" id="fig|1300343.5.peg.523"/>
<evidence type="ECO:0000313" key="2">
    <source>
        <dbReference type="Proteomes" id="UP000030140"/>
    </source>
</evidence>
<evidence type="ECO:0000313" key="1">
    <source>
        <dbReference type="EMBL" id="KGO06832.1"/>
    </source>
</evidence>
<reference evidence="1 2" key="1">
    <citation type="submission" date="2014-10" db="EMBL/GenBank/DDBJ databases">
        <title>Draft genome sequence of the proteorhodopsin-containing marine bacterium Dokdonia donghaensis.</title>
        <authorList>
            <person name="Gomez-Consarnau L."/>
            <person name="Gonzalez J.M."/>
            <person name="Riedel T."/>
            <person name="Jaenicke S."/>
            <person name="Wagner-Doebler I."/>
            <person name="Fuhrman J.A."/>
        </authorList>
    </citation>
    <scope>NUCLEOTIDE SEQUENCE [LARGE SCALE GENOMIC DNA]</scope>
    <source>
        <strain evidence="1 2">DSW-1</strain>
    </source>
</reference>
<protein>
    <submittedName>
        <fullName evidence="1">Uncharacterized protein</fullName>
    </submittedName>
</protein>
<dbReference type="KEGG" id="ddo:I597_0516"/>
<accession>A0A0A2GUB9</accession>
<dbReference type="Proteomes" id="UP000030140">
    <property type="component" value="Unassembled WGS sequence"/>
</dbReference>
<keyword evidence="2" id="KW-1185">Reference proteome</keyword>
<organism evidence="1 2">
    <name type="scientific">Dokdonia donghaensis DSW-1</name>
    <dbReference type="NCBI Taxonomy" id="1300343"/>
    <lineage>
        <taxon>Bacteria</taxon>
        <taxon>Pseudomonadati</taxon>
        <taxon>Bacteroidota</taxon>
        <taxon>Flavobacteriia</taxon>
        <taxon>Flavobacteriales</taxon>
        <taxon>Flavobacteriaceae</taxon>
        <taxon>Dokdonia</taxon>
    </lineage>
</organism>
<proteinExistence type="predicted"/>
<name>A0A0A2GUB9_9FLAO</name>
<dbReference type="EMBL" id="JSAQ01000001">
    <property type="protein sequence ID" value="KGO06832.1"/>
    <property type="molecule type" value="Genomic_DNA"/>
</dbReference>
<gene>
    <name evidence="1" type="ORF">NV36_08225</name>
</gene>
<comment type="caution">
    <text evidence="1">The sequence shown here is derived from an EMBL/GenBank/DDBJ whole genome shotgun (WGS) entry which is preliminary data.</text>
</comment>
<dbReference type="AlphaFoldDB" id="A0A0A2GUB9"/>